<organism evidence="6 7">
    <name type="scientific">Streptomyces tremellae</name>
    <dbReference type="NCBI Taxonomy" id="1124239"/>
    <lineage>
        <taxon>Bacteria</taxon>
        <taxon>Bacillati</taxon>
        <taxon>Actinomycetota</taxon>
        <taxon>Actinomycetes</taxon>
        <taxon>Kitasatosporales</taxon>
        <taxon>Streptomycetaceae</taxon>
        <taxon>Streptomyces</taxon>
    </lineage>
</organism>
<comment type="caution">
    <text evidence="6">The sequence shown here is derived from an EMBL/GenBank/DDBJ whole genome shotgun (WGS) entry which is preliminary data.</text>
</comment>
<dbReference type="SUPFAM" id="SSF52540">
    <property type="entry name" value="P-loop containing nucleoside triphosphate hydrolases"/>
    <property type="match status" value="1"/>
</dbReference>
<dbReference type="PANTHER" id="PTHR42708:SF1">
    <property type="entry name" value="GLIDING MOTILITY PROTEIN MGLA"/>
    <property type="match status" value="1"/>
</dbReference>
<gene>
    <name evidence="6" type="ORF">GCM10023082_11700</name>
</gene>
<evidence type="ECO:0000256" key="4">
    <source>
        <dbReference type="ARBA" id="ARBA00023134"/>
    </source>
</evidence>
<dbReference type="InterPro" id="IPR004130">
    <property type="entry name" value="Gpn"/>
</dbReference>
<keyword evidence="7" id="KW-1185">Reference proteome</keyword>
<dbReference type="EMBL" id="BAABEP010000004">
    <property type="protein sequence ID" value="GAA3715650.1"/>
    <property type="molecule type" value="Genomic_DNA"/>
</dbReference>
<keyword evidence="4" id="KW-0342">GTP-binding</keyword>
<evidence type="ECO:0000256" key="1">
    <source>
        <dbReference type="ARBA" id="ARBA00005290"/>
    </source>
</evidence>
<accession>A0ABP7E879</accession>
<dbReference type="InterPro" id="IPR052705">
    <property type="entry name" value="Gliding_Motility_GTPase"/>
</dbReference>
<evidence type="ECO:0008006" key="8">
    <source>
        <dbReference type="Google" id="ProtNLM"/>
    </source>
</evidence>
<name>A0ABP7E879_9ACTN</name>
<dbReference type="Pfam" id="PF03029">
    <property type="entry name" value="ATP_bind_1"/>
    <property type="match status" value="1"/>
</dbReference>
<feature type="compositionally biased region" description="Low complexity" evidence="5">
    <location>
        <begin position="41"/>
        <end position="66"/>
    </location>
</feature>
<keyword evidence="2" id="KW-0547">Nucleotide-binding</keyword>
<keyword evidence="3" id="KW-0378">Hydrolase</keyword>
<dbReference type="Proteomes" id="UP001499884">
    <property type="component" value="Unassembled WGS sequence"/>
</dbReference>
<dbReference type="PANTHER" id="PTHR42708">
    <property type="entry name" value="ATP/GTP-BINDING PROTEIN-RELATED"/>
    <property type="match status" value="1"/>
</dbReference>
<protein>
    <recommendedName>
        <fullName evidence="8">ATP-binding protein</fullName>
    </recommendedName>
</protein>
<evidence type="ECO:0000256" key="2">
    <source>
        <dbReference type="ARBA" id="ARBA00022741"/>
    </source>
</evidence>
<dbReference type="InterPro" id="IPR027417">
    <property type="entry name" value="P-loop_NTPase"/>
</dbReference>
<dbReference type="RefSeq" id="WP_345642043.1">
    <property type="nucleotide sequence ID" value="NZ_BAABEP010000004.1"/>
</dbReference>
<comment type="similarity">
    <text evidence="1">Belongs to the GPN-loop GTPase family.</text>
</comment>
<evidence type="ECO:0000256" key="3">
    <source>
        <dbReference type="ARBA" id="ARBA00022801"/>
    </source>
</evidence>
<proteinExistence type="inferred from homology"/>
<reference evidence="7" key="1">
    <citation type="journal article" date="2019" name="Int. J. Syst. Evol. Microbiol.">
        <title>The Global Catalogue of Microorganisms (GCM) 10K type strain sequencing project: providing services to taxonomists for standard genome sequencing and annotation.</title>
        <authorList>
            <consortium name="The Broad Institute Genomics Platform"/>
            <consortium name="The Broad Institute Genome Sequencing Center for Infectious Disease"/>
            <person name="Wu L."/>
            <person name="Ma J."/>
        </authorList>
    </citation>
    <scope>NUCLEOTIDE SEQUENCE [LARGE SCALE GENOMIC DNA]</scope>
    <source>
        <strain evidence="7">JCM 30846</strain>
    </source>
</reference>
<sequence>MAYDDSSEPVSRAAVDTAPGRAETPGAGSVPAARTPAESCAPGARAPAPRTPAADPATPADPATGPEAFPQALKVLVAGGFGAGKTTFVGAVSEIAPLSTEELLTQVGAGLDDLTGVEGKTSTTVAMDFGRITLDPHHVLYLFGTPGQERFWFLWDELCAGALGAVVLADTRRLEQSFSAVDFFEQRGIGFVVAVNEFDGSFHYDAEEIRDAIGLAPEVPVILCDARIASSGIRTLVTLVQHLLTSATAGEAAS</sequence>
<dbReference type="CDD" id="cd00882">
    <property type="entry name" value="Ras_like_GTPase"/>
    <property type="match status" value="1"/>
</dbReference>
<feature type="region of interest" description="Disordered" evidence="5">
    <location>
        <begin position="1"/>
        <end position="66"/>
    </location>
</feature>
<evidence type="ECO:0000313" key="6">
    <source>
        <dbReference type="EMBL" id="GAA3715650.1"/>
    </source>
</evidence>
<dbReference type="Gene3D" id="3.40.50.300">
    <property type="entry name" value="P-loop containing nucleotide triphosphate hydrolases"/>
    <property type="match status" value="1"/>
</dbReference>
<evidence type="ECO:0000256" key="5">
    <source>
        <dbReference type="SAM" id="MobiDB-lite"/>
    </source>
</evidence>
<evidence type="ECO:0000313" key="7">
    <source>
        <dbReference type="Proteomes" id="UP001499884"/>
    </source>
</evidence>